<dbReference type="SMART" id="SM01217">
    <property type="entry name" value="Fn3_like"/>
    <property type="match status" value="1"/>
</dbReference>
<dbReference type="InterPro" id="IPR036962">
    <property type="entry name" value="Glyco_hydro_3_N_sf"/>
</dbReference>
<dbReference type="InterPro" id="IPR002772">
    <property type="entry name" value="Glyco_hydro_3_C"/>
</dbReference>
<dbReference type="Gene3D" id="3.20.20.300">
    <property type="entry name" value="Glycoside hydrolase, family 3, N-terminal domain"/>
    <property type="match status" value="1"/>
</dbReference>
<keyword evidence="13" id="KW-1185">Reference proteome</keyword>
<dbReference type="EMBL" id="JACCBY010000001">
    <property type="protein sequence ID" value="NYD89156.1"/>
    <property type="molecule type" value="Genomic_DNA"/>
</dbReference>
<feature type="domain" description="Fibronectin type III-like" evidence="11">
    <location>
        <begin position="656"/>
        <end position="726"/>
    </location>
</feature>
<evidence type="ECO:0000313" key="13">
    <source>
        <dbReference type="Proteomes" id="UP000517753"/>
    </source>
</evidence>
<dbReference type="InterPro" id="IPR019800">
    <property type="entry name" value="Glyco_hydro_3_AS"/>
</dbReference>
<dbReference type="InterPro" id="IPR001764">
    <property type="entry name" value="Glyco_hydro_3_N"/>
</dbReference>
<dbReference type="SUPFAM" id="SSF52279">
    <property type="entry name" value="Beta-D-glucan exohydrolase, C-terminal domain"/>
    <property type="match status" value="1"/>
</dbReference>
<dbReference type="InterPro" id="IPR036881">
    <property type="entry name" value="Glyco_hydro_3_C_sf"/>
</dbReference>
<dbReference type="InterPro" id="IPR017853">
    <property type="entry name" value="GH"/>
</dbReference>
<dbReference type="PRINTS" id="PR00133">
    <property type="entry name" value="GLHYDRLASE3"/>
</dbReference>
<evidence type="ECO:0000256" key="2">
    <source>
        <dbReference type="ARBA" id="ARBA00005336"/>
    </source>
</evidence>
<reference evidence="12 13" key="1">
    <citation type="submission" date="2020-08" db="EMBL/GenBank/DDBJ databases">
        <title>The Agave Microbiome: Exploring the role of microbial communities in plant adaptations to desert environments.</title>
        <authorList>
            <person name="Partida-Martinez L.P."/>
        </authorList>
    </citation>
    <scope>NUCLEOTIDE SEQUENCE [LARGE SCALE GENOMIC DNA]</scope>
    <source>
        <strain evidence="12 13">AS2.3</strain>
    </source>
</reference>
<dbReference type="NCBIfam" id="NF011678">
    <property type="entry name" value="PRK15098.1"/>
    <property type="match status" value="1"/>
</dbReference>
<organism evidence="12 13">
    <name type="scientific">Sphingomonas melonis</name>
    <dbReference type="NCBI Taxonomy" id="152682"/>
    <lineage>
        <taxon>Bacteria</taxon>
        <taxon>Pseudomonadati</taxon>
        <taxon>Pseudomonadota</taxon>
        <taxon>Alphaproteobacteria</taxon>
        <taxon>Sphingomonadales</taxon>
        <taxon>Sphingomonadaceae</taxon>
        <taxon>Sphingomonas</taxon>
    </lineage>
</organism>
<evidence type="ECO:0000256" key="3">
    <source>
        <dbReference type="ARBA" id="ARBA00012744"/>
    </source>
</evidence>
<evidence type="ECO:0000256" key="5">
    <source>
        <dbReference type="ARBA" id="ARBA00022801"/>
    </source>
</evidence>
<comment type="caution">
    <text evidence="12">The sequence shown here is derived from an EMBL/GenBank/DDBJ whole genome shotgun (WGS) entry which is preliminary data.</text>
</comment>
<dbReference type="AlphaFoldDB" id="A0A7Y9FKT3"/>
<dbReference type="Pfam" id="PF14310">
    <property type="entry name" value="Fn3-like"/>
    <property type="match status" value="1"/>
</dbReference>
<evidence type="ECO:0000256" key="1">
    <source>
        <dbReference type="ARBA" id="ARBA00000448"/>
    </source>
</evidence>
<dbReference type="GO" id="GO:0009251">
    <property type="term" value="P:glucan catabolic process"/>
    <property type="evidence" value="ECO:0007669"/>
    <property type="project" value="TreeGrafter"/>
</dbReference>
<dbReference type="PANTHER" id="PTHR30620:SF16">
    <property type="entry name" value="LYSOSOMAL BETA GLUCOSIDASE"/>
    <property type="match status" value="1"/>
</dbReference>
<dbReference type="PROSITE" id="PS00775">
    <property type="entry name" value="GLYCOSYL_HYDROL_F3"/>
    <property type="match status" value="1"/>
</dbReference>
<dbReference type="InterPro" id="IPR026891">
    <property type="entry name" value="Fn3-like"/>
</dbReference>
<evidence type="ECO:0000259" key="11">
    <source>
        <dbReference type="SMART" id="SM01217"/>
    </source>
</evidence>
<dbReference type="RefSeq" id="WP_179507656.1">
    <property type="nucleotide sequence ID" value="NZ_JACCBY010000001.1"/>
</dbReference>
<dbReference type="SUPFAM" id="SSF51445">
    <property type="entry name" value="(Trans)glycosidases"/>
    <property type="match status" value="1"/>
</dbReference>
<evidence type="ECO:0000256" key="8">
    <source>
        <dbReference type="ARBA" id="ARBA00032194"/>
    </source>
</evidence>
<sequence length="741" mass="78672">MNVAVSQSDDAAVNRAVEKLISQMTPEEKVGQLTNLFLLDYGTIRKDLEAGIAKGDVGNVLFVTDPVVANRLQNIALTKTRLRIPLLFGFDVIHGLTTIFPVPIGAAASWDPSLVERSQAVAAAEARSVGIGWTFAPNVDISRDPRWGRIVEGAGEDPYLGSVMAAAQVRGFQGAAIGNPNHVIAGAKHFAGYGASLGGRDYDEANISDADLWNVYLPPFKATVDAGVGSIMSAYMPVNGVPSTGSRWLLTDVLRKEWGFNGFVVSDNNAVKDLQKHGFASDLSDAAGRALGAGVDMEMATSDPASPRLVELLAAGRISAQRLDDAVRLVLTAKFRMGLFKHPYVDTAKATRALARPEYLVAARVAAERSAVLLRNEGSVLPLNAKRLNSVAVIGPLAGSAADALGPWVFKQNHPRSSSILDGIRNKVGSRVDVVVAQGVNLPKRMRPSPFVGVVGDPHTSVPNIDETAGIARAVEAARAADVSVLVVGEGQDMVGEVASKSSLDLPGRQQELLEAVVGTGKPVVVVLMNGRPLDLHGAKPAAILEVWYPGSAAGASTANLLFGDAVPGGKLPFTWPRNASQLPLYYSHLTTMDPVNADRRYWNDAGGAVYPFGHGLSYTTFTFSKTRVEPAVISPSGTVTVSVDVTNTGERMADQVAQLYIHQRSGTSARPVRELKGFERVALRPGETRTLSFTLGTAELRYWNAESHAWVVDESIFDVTVGGDSTASFATSFKVGSHGP</sequence>
<evidence type="ECO:0000256" key="10">
    <source>
        <dbReference type="RuleBase" id="RU361161"/>
    </source>
</evidence>
<dbReference type="Proteomes" id="UP000517753">
    <property type="component" value="Unassembled WGS sequence"/>
</dbReference>
<dbReference type="Pfam" id="PF00933">
    <property type="entry name" value="Glyco_hydro_3"/>
    <property type="match status" value="1"/>
</dbReference>
<dbReference type="FunFam" id="3.20.20.300:FF:000005">
    <property type="entry name" value="Periplasmic beta-glucosidase"/>
    <property type="match status" value="1"/>
</dbReference>
<dbReference type="InterPro" id="IPR013783">
    <property type="entry name" value="Ig-like_fold"/>
</dbReference>
<evidence type="ECO:0000256" key="4">
    <source>
        <dbReference type="ARBA" id="ARBA00022729"/>
    </source>
</evidence>
<dbReference type="GO" id="GO:0008422">
    <property type="term" value="F:beta-glucosidase activity"/>
    <property type="evidence" value="ECO:0007669"/>
    <property type="project" value="UniProtKB-EC"/>
</dbReference>
<dbReference type="EC" id="3.2.1.21" evidence="3"/>
<keyword evidence="6 10" id="KW-0326">Glycosidase</keyword>
<keyword evidence="5 10" id="KW-0378">Hydrolase</keyword>
<gene>
    <name evidence="12" type="ORF">HD841_000925</name>
</gene>
<evidence type="ECO:0000256" key="9">
    <source>
        <dbReference type="ARBA" id="ARBA00032594"/>
    </source>
</evidence>
<dbReference type="Pfam" id="PF01915">
    <property type="entry name" value="Glyco_hydro_3_C"/>
    <property type="match status" value="1"/>
</dbReference>
<accession>A0A7Y9FKT3</accession>
<dbReference type="PANTHER" id="PTHR30620">
    <property type="entry name" value="PERIPLASMIC BETA-GLUCOSIDASE-RELATED"/>
    <property type="match status" value="1"/>
</dbReference>
<proteinExistence type="inferred from homology"/>
<dbReference type="Gene3D" id="3.40.50.1700">
    <property type="entry name" value="Glycoside hydrolase family 3 C-terminal domain"/>
    <property type="match status" value="1"/>
</dbReference>
<evidence type="ECO:0000256" key="6">
    <source>
        <dbReference type="ARBA" id="ARBA00023295"/>
    </source>
</evidence>
<keyword evidence="4" id="KW-0732">Signal</keyword>
<comment type="similarity">
    <text evidence="2 10">Belongs to the glycosyl hydrolase 3 family.</text>
</comment>
<comment type="catalytic activity">
    <reaction evidence="1">
        <text>Hydrolysis of terminal, non-reducing beta-D-glucosyl residues with release of beta-D-glucose.</text>
        <dbReference type="EC" id="3.2.1.21"/>
    </reaction>
</comment>
<evidence type="ECO:0000313" key="12">
    <source>
        <dbReference type="EMBL" id="NYD89156.1"/>
    </source>
</evidence>
<dbReference type="InterPro" id="IPR051915">
    <property type="entry name" value="Cellulose_Degrad_GH3"/>
</dbReference>
<evidence type="ECO:0000256" key="7">
    <source>
        <dbReference type="ARBA" id="ARBA00031448"/>
    </source>
</evidence>
<protein>
    <recommendedName>
        <fullName evidence="3">beta-glucosidase</fullName>
        <ecNumber evidence="3">3.2.1.21</ecNumber>
    </recommendedName>
    <alternativeName>
        <fullName evidence="9">Beta-D-glucoside glucohydrolase</fullName>
    </alternativeName>
    <alternativeName>
        <fullName evidence="7">Cellobiase</fullName>
    </alternativeName>
    <alternativeName>
        <fullName evidence="8">Gentiobiase</fullName>
    </alternativeName>
</protein>
<name>A0A7Y9FKT3_9SPHN</name>
<dbReference type="FunFam" id="2.60.40.10:FF:000495">
    <property type="entry name" value="Periplasmic beta-glucosidase"/>
    <property type="match status" value="1"/>
</dbReference>
<dbReference type="Gene3D" id="2.60.40.10">
    <property type="entry name" value="Immunoglobulins"/>
    <property type="match status" value="1"/>
</dbReference>